<feature type="compositionally biased region" description="Polar residues" evidence="2">
    <location>
        <begin position="68"/>
        <end position="87"/>
    </location>
</feature>
<evidence type="ECO:0000313" key="5">
    <source>
        <dbReference type="Proteomes" id="UP001529510"/>
    </source>
</evidence>
<dbReference type="AlphaFoldDB" id="A0ABD0NLM3"/>
<keyword evidence="1" id="KW-0732">Signal</keyword>
<feature type="domain" description="DUF4174" evidence="3">
    <location>
        <begin position="4"/>
        <end position="61"/>
    </location>
</feature>
<evidence type="ECO:0000259" key="3">
    <source>
        <dbReference type="Pfam" id="PF13778"/>
    </source>
</evidence>
<dbReference type="PANTHER" id="PTHR46792:SF1">
    <property type="entry name" value="COILED-COIL DOMAIN-CONTAINING 80-LIKE 2"/>
    <property type="match status" value="1"/>
</dbReference>
<dbReference type="Pfam" id="PF13778">
    <property type="entry name" value="DUF4174"/>
    <property type="match status" value="1"/>
</dbReference>
<feature type="region of interest" description="Disordered" evidence="2">
    <location>
        <begin position="50"/>
        <end position="87"/>
    </location>
</feature>
<evidence type="ECO:0000256" key="1">
    <source>
        <dbReference type="ARBA" id="ARBA00022729"/>
    </source>
</evidence>
<evidence type="ECO:0000313" key="4">
    <source>
        <dbReference type="EMBL" id="KAL0162878.1"/>
    </source>
</evidence>
<evidence type="ECO:0000256" key="2">
    <source>
        <dbReference type="SAM" id="MobiDB-lite"/>
    </source>
</evidence>
<name>A0ABD0NLM3_CIRMR</name>
<organism evidence="4 5">
    <name type="scientific">Cirrhinus mrigala</name>
    <name type="common">Mrigala</name>
    <dbReference type="NCBI Taxonomy" id="683832"/>
    <lineage>
        <taxon>Eukaryota</taxon>
        <taxon>Metazoa</taxon>
        <taxon>Chordata</taxon>
        <taxon>Craniata</taxon>
        <taxon>Vertebrata</taxon>
        <taxon>Euteleostomi</taxon>
        <taxon>Actinopterygii</taxon>
        <taxon>Neopterygii</taxon>
        <taxon>Teleostei</taxon>
        <taxon>Ostariophysi</taxon>
        <taxon>Cypriniformes</taxon>
        <taxon>Cyprinidae</taxon>
        <taxon>Labeoninae</taxon>
        <taxon>Labeonini</taxon>
        <taxon>Cirrhinus</taxon>
    </lineage>
</organism>
<dbReference type="InterPro" id="IPR025232">
    <property type="entry name" value="DUF4174"/>
</dbReference>
<comment type="caution">
    <text evidence="4">The sequence shown here is derived from an EMBL/GenBank/DDBJ whole genome shotgun (WGS) entry which is preliminary data.</text>
</comment>
<protein>
    <recommendedName>
        <fullName evidence="3">DUF4174 domain-containing protein</fullName>
    </recommendedName>
</protein>
<dbReference type="PANTHER" id="PTHR46792">
    <property type="entry name" value="COILED-COIL DOMAIN-CONTAINING PROTEIN 80"/>
    <property type="match status" value="1"/>
</dbReference>
<sequence length="87" mass="10186">KFKNPELISEIRREYGLDSKNFSMVLTDYDLRPNLNRVFNKPTASSDLLDYIDTFPSRQPEKEEERNSPSPCSKAETNNQEENSLMR</sequence>
<keyword evidence="5" id="KW-1185">Reference proteome</keyword>
<dbReference type="EMBL" id="JAMKFB020000021">
    <property type="protein sequence ID" value="KAL0162878.1"/>
    <property type="molecule type" value="Genomic_DNA"/>
</dbReference>
<proteinExistence type="predicted"/>
<dbReference type="Proteomes" id="UP001529510">
    <property type="component" value="Unassembled WGS sequence"/>
</dbReference>
<reference evidence="4 5" key="1">
    <citation type="submission" date="2024-05" db="EMBL/GenBank/DDBJ databases">
        <title>Genome sequencing and assembly of Indian major carp, Cirrhinus mrigala (Hamilton, 1822).</title>
        <authorList>
            <person name="Mohindra V."/>
            <person name="Chowdhury L.M."/>
            <person name="Lal K."/>
            <person name="Jena J.K."/>
        </authorList>
    </citation>
    <scope>NUCLEOTIDE SEQUENCE [LARGE SCALE GENOMIC DNA]</scope>
    <source>
        <strain evidence="4">CM1030</strain>
        <tissue evidence="4">Blood</tissue>
    </source>
</reference>
<accession>A0ABD0NLM3</accession>
<feature type="non-terminal residue" evidence="4">
    <location>
        <position position="1"/>
    </location>
</feature>
<gene>
    <name evidence="4" type="ORF">M9458_042274</name>
</gene>